<evidence type="ECO:0000256" key="1">
    <source>
        <dbReference type="ARBA" id="ARBA00004365"/>
    </source>
</evidence>
<name>A0A1N7NF14_9PROT</name>
<feature type="domain" description="Flagellin C-terminal" evidence="4">
    <location>
        <begin position="491"/>
        <end position="558"/>
    </location>
</feature>
<dbReference type="OrthoDB" id="9758307at2"/>
<dbReference type="Gene3D" id="1.20.1330.10">
    <property type="entry name" value="f41 fragment of flagellin, N-terminal domain"/>
    <property type="match status" value="1"/>
</dbReference>
<dbReference type="STRING" id="80876.SAMN05421779_10577"/>
<gene>
    <name evidence="5" type="ORF">SAMN05421779_10577</name>
</gene>
<protein>
    <submittedName>
        <fullName evidence="5">Flagellin FlgL</fullName>
    </submittedName>
</protein>
<dbReference type="GO" id="GO:0005198">
    <property type="term" value="F:structural molecule activity"/>
    <property type="evidence" value="ECO:0007669"/>
    <property type="project" value="InterPro"/>
</dbReference>
<dbReference type="InterPro" id="IPR046358">
    <property type="entry name" value="Flagellin_C"/>
</dbReference>
<keyword evidence="5" id="KW-0969">Cilium</keyword>
<evidence type="ECO:0000313" key="5">
    <source>
        <dbReference type="EMBL" id="SIS96954.1"/>
    </source>
</evidence>
<dbReference type="PANTHER" id="PTHR42792:SF1">
    <property type="entry name" value="FLAGELLAR HOOK-ASSOCIATED PROTEIN 3"/>
    <property type="match status" value="1"/>
</dbReference>
<keyword evidence="3" id="KW-0975">Bacterial flagellum</keyword>
<dbReference type="PANTHER" id="PTHR42792">
    <property type="entry name" value="FLAGELLIN"/>
    <property type="match status" value="1"/>
</dbReference>
<dbReference type="Pfam" id="PF00700">
    <property type="entry name" value="Flagellin_C"/>
    <property type="match status" value="1"/>
</dbReference>
<dbReference type="SUPFAM" id="SSF64518">
    <property type="entry name" value="Phase 1 flagellin"/>
    <property type="match status" value="1"/>
</dbReference>
<dbReference type="EMBL" id="FTOA01000005">
    <property type="protein sequence ID" value="SIS96954.1"/>
    <property type="molecule type" value="Genomic_DNA"/>
</dbReference>
<dbReference type="Proteomes" id="UP000185678">
    <property type="component" value="Unassembled WGS sequence"/>
</dbReference>
<evidence type="ECO:0000259" key="4">
    <source>
        <dbReference type="Pfam" id="PF00700"/>
    </source>
</evidence>
<evidence type="ECO:0000256" key="2">
    <source>
        <dbReference type="ARBA" id="ARBA00005709"/>
    </source>
</evidence>
<organism evidence="5 6">
    <name type="scientific">Insolitispirillum peregrinum</name>
    <dbReference type="NCBI Taxonomy" id="80876"/>
    <lineage>
        <taxon>Bacteria</taxon>
        <taxon>Pseudomonadati</taxon>
        <taxon>Pseudomonadota</taxon>
        <taxon>Alphaproteobacteria</taxon>
        <taxon>Rhodospirillales</taxon>
        <taxon>Novispirillaceae</taxon>
        <taxon>Insolitispirillum</taxon>
    </lineage>
</organism>
<comment type="similarity">
    <text evidence="2">Belongs to the bacterial flagellin family.</text>
</comment>
<keyword evidence="6" id="KW-1185">Reference proteome</keyword>
<keyword evidence="5" id="KW-0282">Flagellum</keyword>
<dbReference type="AlphaFoldDB" id="A0A1N7NF14"/>
<dbReference type="InterPro" id="IPR001492">
    <property type="entry name" value="Flagellin"/>
</dbReference>
<proteinExistence type="inferred from homology"/>
<keyword evidence="5" id="KW-0966">Cell projection</keyword>
<dbReference type="RefSeq" id="WP_076401019.1">
    <property type="nucleotide sequence ID" value="NZ_FTOA01000005.1"/>
</dbReference>
<comment type="subcellular location">
    <subcellularLocation>
        <location evidence="1">Bacterial flagellum</location>
    </subcellularLocation>
</comment>
<reference evidence="5 6" key="1">
    <citation type="submission" date="2017-01" db="EMBL/GenBank/DDBJ databases">
        <authorList>
            <person name="Mah S.A."/>
            <person name="Swanson W.J."/>
            <person name="Moy G.W."/>
            <person name="Vacquier V.D."/>
        </authorList>
    </citation>
    <scope>NUCLEOTIDE SEQUENCE [LARGE SCALE GENOMIC DNA]</scope>
    <source>
        <strain evidence="5 6">DSM 11589</strain>
    </source>
</reference>
<evidence type="ECO:0000256" key="3">
    <source>
        <dbReference type="ARBA" id="ARBA00023143"/>
    </source>
</evidence>
<evidence type="ECO:0000313" key="6">
    <source>
        <dbReference type="Proteomes" id="UP000185678"/>
    </source>
</evidence>
<accession>A0A1N7NF14</accession>
<sequence length="558" mass="60210">MSRVPTYISGQVQISQMLDIQSRLNDSQTQVNTEKKSQDYAGIATDSFRLISFENQSSRIERYSANNGVAKIRLDTMQNSVNSSQASLQEYKALLLDFAARDYNDMSQEDTKALDSIRAQSFTAMKDLQYYLNTSVDGRYLFSGGKTDVPPVEMPWGNVDEFADVYDGTNTVFPETRAANLADVDFSARTVDMTNQTVGGTSYGTIEDTSGVAADTFITGSPLTSDSFGKLLINPTIPSDSTKGSIVSDQPNAFSGLSVGMTFFLDDDNAVENTGGTAVTDRQSGIYTITDISSDGKTMTIVPPPAGTGGTTAQIPSTAGAEIRLTAPEGARISVKNSAGQNEDYTIHWPTNADLTTAGYDLTTDLINGKKLFVSPPFAPSSTGYGTTQNNVTISASSYYQGDTLQLTHRVDDTRTIALGINALDPAFEKAFRGLGIMAQGVKMDSSDPTKVDAAEMRRRVDTALDLVNDALQHSTSSSEEPSDLVGLGYRLGSNQKVLQNSIDEAASFRAFLDNRVTDMENVNMLDAVTRMNDDAQALEVSYSAMSKISKLSLLNYL</sequence>
<dbReference type="GO" id="GO:0009288">
    <property type="term" value="C:bacterial-type flagellum"/>
    <property type="evidence" value="ECO:0007669"/>
    <property type="project" value="UniProtKB-SubCell"/>
</dbReference>